<reference evidence="1 2" key="2">
    <citation type="journal article" date="2023" name="Mol. Biol. Evol.">
        <title>Genomics of Secondarily Temperate Adaptation in the Only Non-Antarctic Icefish.</title>
        <authorList>
            <person name="Rivera-Colon A.G."/>
            <person name="Rayamajhi N."/>
            <person name="Minhas B.F."/>
            <person name="Madrigal G."/>
            <person name="Bilyk K.T."/>
            <person name="Yoon V."/>
            <person name="Hune M."/>
            <person name="Gregory S."/>
            <person name="Cheng C.H.C."/>
            <person name="Catchen J.M."/>
        </authorList>
    </citation>
    <scope>NUCLEOTIDE SEQUENCE [LARGE SCALE GENOMIC DNA]</scope>
    <source>
        <strain evidence="1">JMC-PN-2008</strain>
    </source>
</reference>
<evidence type="ECO:0000313" key="2">
    <source>
        <dbReference type="Proteomes" id="UP001346869"/>
    </source>
</evidence>
<name>A0AAN7WEB5_ELEMC</name>
<dbReference type="EMBL" id="JAUZQC010000025">
    <property type="protein sequence ID" value="KAK5848433.1"/>
    <property type="molecule type" value="Genomic_DNA"/>
</dbReference>
<dbReference type="AlphaFoldDB" id="A0AAN7WEB5"/>
<comment type="caution">
    <text evidence="1">The sequence shown here is derived from an EMBL/GenBank/DDBJ whole genome shotgun (WGS) entry which is preliminary data.</text>
</comment>
<proteinExistence type="predicted"/>
<dbReference type="Proteomes" id="UP001346869">
    <property type="component" value="Unassembled WGS sequence"/>
</dbReference>
<sequence length="68" mass="7803">MADCSKYTVEEAGFDISALKTSLIQYFRCRREPSDHCSPPPRISELQRDALDGDIPQSGLRLCPKWRF</sequence>
<accession>A0AAN7WEB5</accession>
<evidence type="ECO:0000313" key="1">
    <source>
        <dbReference type="EMBL" id="KAK5848433.1"/>
    </source>
</evidence>
<protein>
    <submittedName>
        <fullName evidence="1">Uncharacterized protein</fullName>
    </submittedName>
</protein>
<organism evidence="1 2">
    <name type="scientific">Eleginops maclovinus</name>
    <name type="common">Patagonian blennie</name>
    <name type="synonym">Eleginus maclovinus</name>
    <dbReference type="NCBI Taxonomy" id="56733"/>
    <lineage>
        <taxon>Eukaryota</taxon>
        <taxon>Metazoa</taxon>
        <taxon>Chordata</taxon>
        <taxon>Craniata</taxon>
        <taxon>Vertebrata</taxon>
        <taxon>Euteleostomi</taxon>
        <taxon>Actinopterygii</taxon>
        <taxon>Neopterygii</taxon>
        <taxon>Teleostei</taxon>
        <taxon>Neoteleostei</taxon>
        <taxon>Acanthomorphata</taxon>
        <taxon>Eupercaria</taxon>
        <taxon>Perciformes</taxon>
        <taxon>Notothenioidei</taxon>
        <taxon>Eleginopidae</taxon>
        <taxon>Eleginops</taxon>
    </lineage>
</organism>
<keyword evidence="2" id="KW-1185">Reference proteome</keyword>
<gene>
    <name evidence="1" type="ORF">PBY51_006048</name>
</gene>
<reference evidence="1 2" key="1">
    <citation type="journal article" date="2023" name="Genes (Basel)">
        <title>Chromosome-Level Genome Assembly and Circadian Gene Repertoire of the Patagonia Blennie Eleginops maclovinus-The Closest Ancestral Proxy of Antarctic Cryonotothenioids.</title>
        <authorList>
            <person name="Cheng C.C."/>
            <person name="Rivera-Colon A.G."/>
            <person name="Minhas B.F."/>
            <person name="Wilson L."/>
            <person name="Rayamajhi N."/>
            <person name="Vargas-Chacoff L."/>
            <person name="Catchen J.M."/>
        </authorList>
    </citation>
    <scope>NUCLEOTIDE SEQUENCE [LARGE SCALE GENOMIC DNA]</scope>
    <source>
        <strain evidence="1">JMC-PN-2008</strain>
    </source>
</reference>